<evidence type="ECO:0000256" key="1">
    <source>
        <dbReference type="SAM" id="MobiDB-lite"/>
    </source>
</evidence>
<dbReference type="Proteomes" id="UP000070121">
    <property type="component" value="Unassembled WGS sequence"/>
</dbReference>
<comment type="caution">
    <text evidence="3">The sequence shown here is derived from an EMBL/GenBank/DDBJ whole genome shotgun (WGS) entry which is preliminary data.</text>
</comment>
<evidence type="ECO:0000313" key="4">
    <source>
        <dbReference type="Proteomes" id="UP000070121"/>
    </source>
</evidence>
<feature type="domain" description="DUF6604" evidence="2">
    <location>
        <begin position="24"/>
        <end position="313"/>
    </location>
</feature>
<dbReference type="EMBL" id="JFFI01001339">
    <property type="protein sequence ID" value="KXH60908.1"/>
    <property type="molecule type" value="Genomic_DNA"/>
</dbReference>
<dbReference type="OrthoDB" id="4848441at2759"/>
<dbReference type="Pfam" id="PF20253">
    <property type="entry name" value="DUF6604"/>
    <property type="match status" value="1"/>
</dbReference>
<sequence>MATHPQPDENETVPRASRQSYLGYKRDTNLLLSWMRNKTNSVLNASESSTQKAYTSTHFQVKDISSMARLIVAGDVKVPSRVFYWLRSVIRARIAHYDSWKSIVSTNSDAKIAKSNESHWYFINTLIEVFVILGGGAWLTRPRATPNSSPGRIVKGPGIQTSPFKKAAEVVEDFIFCNRFSALDLGVDDQTSEPESKSGNESLSVIRNKKKFNKGKKNKKGKGKSKGSKKAPAADSDAKEAPLDSYRILEADEDLMDEYSMGVSAFKSEWCDMRTYLQDIWEDVAYHDLNSAVAGAVSKVAIAKVRKTELTIFIDFPGKDCYQNIIQAFDRSQSQQDSGSVPRGDIHDDIDTLHNDNIREQLLLNTYQDLLDFIKDFQRTEQESQPKPCKPR</sequence>
<organism evidence="3 4">
    <name type="scientific">Colletotrichum salicis</name>
    <dbReference type="NCBI Taxonomy" id="1209931"/>
    <lineage>
        <taxon>Eukaryota</taxon>
        <taxon>Fungi</taxon>
        <taxon>Dikarya</taxon>
        <taxon>Ascomycota</taxon>
        <taxon>Pezizomycotina</taxon>
        <taxon>Sordariomycetes</taxon>
        <taxon>Hypocreomycetidae</taxon>
        <taxon>Glomerellales</taxon>
        <taxon>Glomerellaceae</taxon>
        <taxon>Colletotrichum</taxon>
        <taxon>Colletotrichum acutatum species complex</taxon>
    </lineage>
</organism>
<evidence type="ECO:0000259" key="2">
    <source>
        <dbReference type="Pfam" id="PF20253"/>
    </source>
</evidence>
<feature type="compositionally biased region" description="Basic residues" evidence="1">
    <location>
        <begin position="214"/>
        <end position="229"/>
    </location>
</feature>
<feature type="region of interest" description="Disordered" evidence="1">
    <location>
        <begin position="214"/>
        <end position="239"/>
    </location>
</feature>
<gene>
    <name evidence="3" type="ORF">CSAL01_07207</name>
</gene>
<dbReference type="AlphaFoldDB" id="A0A135UKJ5"/>
<dbReference type="InterPro" id="IPR046539">
    <property type="entry name" value="DUF6604"/>
</dbReference>
<proteinExistence type="predicted"/>
<name>A0A135UKJ5_9PEZI</name>
<protein>
    <recommendedName>
        <fullName evidence="2">DUF6604 domain-containing protein</fullName>
    </recommendedName>
</protein>
<dbReference type="STRING" id="1209931.A0A135UKJ5"/>
<keyword evidence="4" id="KW-1185">Reference proteome</keyword>
<evidence type="ECO:0000313" key="3">
    <source>
        <dbReference type="EMBL" id="KXH60908.1"/>
    </source>
</evidence>
<accession>A0A135UKJ5</accession>
<dbReference type="PANTHER" id="PTHR38795">
    <property type="entry name" value="DUF6604 DOMAIN-CONTAINING PROTEIN"/>
    <property type="match status" value="1"/>
</dbReference>
<dbReference type="PANTHER" id="PTHR38795:SF1">
    <property type="entry name" value="DUF6604 DOMAIN-CONTAINING PROTEIN"/>
    <property type="match status" value="1"/>
</dbReference>
<reference evidence="3 4" key="1">
    <citation type="submission" date="2014-02" db="EMBL/GenBank/DDBJ databases">
        <title>The genome sequence of Colletotrichum salicis CBS 607.94.</title>
        <authorList>
            <person name="Baroncelli R."/>
            <person name="Thon M.R."/>
        </authorList>
    </citation>
    <scope>NUCLEOTIDE SEQUENCE [LARGE SCALE GENOMIC DNA]</scope>
    <source>
        <strain evidence="3 4">CBS 607.94</strain>
    </source>
</reference>